<gene>
    <name evidence="1" type="ORF">Tco_1124128</name>
</gene>
<evidence type="ECO:0000313" key="1">
    <source>
        <dbReference type="EMBL" id="GJU07698.1"/>
    </source>
</evidence>
<dbReference type="EMBL" id="BQNB010021564">
    <property type="protein sequence ID" value="GJU07698.1"/>
    <property type="molecule type" value="Genomic_DNA"/>
</dbReference>
<reference evidence="1" key="2">
    <citation type="submission" date="2022-01" db="EMBL/GenBank/DDBJ databases">
        <authorList>
            <person name="Yamashiro T."/>
            <person name="Shiraishi A."/>
            <person name="Satake H."/>
            <person name="Nakayama K."/>
        </authorList>
    </citation>
    <scope>NUCLEOTIDE SEQUENCE</scope>
</reference>
<name>A0ABQ5J8A0_9ASTR</name>
<sequence length="103" mass="11374">MFKRCSAMDLGMHVMLSPIVTVYSEYSGWIATLIPSVTIGFWGESAFCVSATILHSDGIMILLRIRPGRPMISLYGDGDLTTMKFIRVLVECTPSPKDTLSDI</sequence>
<keyword evidence="2" id="KW-1185">Reference proteome</keyword>
<proteinExistence type="predicted"/>
<evidence type="ECO:0000313" key="2">
    <source>
        <dbReference type="Proteomes" id="UP001151760"/>
    </source>
</evidence>
<comment type="caution">
    <text evidence="1">The sequence shown here is derived from an EMBL/GenBank/DDBJ whole genome shotgun (WGS) entry which is preliminary data.</text>
</comment>
<protein>
    <submittedName>
        <fullName evidence="1">Uncharacterized protein</fullName>
    </submittedName>
</protein>
<dbReference type="Proteomes" id="UP001151760">
    <property type="component" value="Unassembled WGS sequence"/>
</dbReference>
<accession>A0ABQ5J8A0</accession>
<organism evidence="1 2">
    <name type="scientific">Tanacetum coccineum</name>
    <dbReference type="NCBI Taxonomy" id="301880"/>
    <lineage>
        <taxon>Eukaryota</taxon>
        <taxon>Viridiplantae</taxon>
        <taxon>Streptophyta</taxon>
        <taxon>Embryophyta</taxon>
        <taxon>Tracheophyta</taxon>
        <taxon>Spermatophyta</taxon>
        <taxon>Magnoliopsida</taxon>
        <taxon>eudicotyledons</taxon>
        <taxon>Gunneridae</taxon>
        <taxon>Pentapetalae</taxon>
        <taxon>asterids</taxon>
        <taxon>campanulids</taxon>
        <taxon>Asterales</taxon>
        <taxon>Asteraceae</taxon>
        <taxon>Asteroideae</taxon>
        <taxon>Anthemideae</taxon>
        <taxon>Anthemidinae</taxon>
        <taxon>Tanacetum</taxon>
    </lineage>
</organism>
<reference evidence="1" key="1">
    <citation type="journal article" date="2022" name="Int. J. Mol. Sci.">
        <title>Draft Genome of Tanacetum Coccineum: Genomic Comparison of Closely Related Tanacetum-Family Plants.</title>
        <authorList>
            <person name="Yamashiro T."/>
            <person name="Shiraishi A."/>
            <person name="Nakayama K."/>
            <person name="Satake H."/>
        </authorList>
    </citation>
    <scope>NUCLEOTIDE SEQUENCE</scope>
</reference>